<dbReference type="EMBL" id="CAJJDM010000163">
    <property type="protein sequence ID" value="CAD8114070.1"/>
    <property type="molecule type" value="Genomic_DNA"/>
</dbReference>
<organism evidence="1 2">
    <name type="scientific">Paramecium primaurelia</name>
    <dbReference type="NCBI Taxonomy" id="5886"/>
    <lineage>
        <taxon>Eukaryota</taxon>
        <taxon>Sar</taxon>
        <taxon>Alveolata</taxon>
        <taxon>Ciliophora</taxon>
        <taxon>Intramacronucleata</taxon>
        <taxon>Oligohymenophorea</taxon>
        <taxon>Peniculida</taxon>
        <taxon>Parameciidae</taxon>
        <taxon>Paramecium</taxon>
    </lineage>
</organism>
<keyword evidence="2" id="KW-1185">Reference proteome</keyword>
<evidence type="ECO:0000313" key="2">
    <source>
        <dbReference type="Proteomes" id="UP000688137"/>
    </source>
</evidence>
<reference evidence="1" key="1">
    <citation type="submission" date="2021-01" db="EMBL/GenBank/DDBJ databases">
        <authorList>
            <consortium name="Genoscope - CEA"/>
            <person name="William W."/>
        </authorList>
    </citation>
    <scope>NUCLEOTIDE SEQUENCE</scope>
</reference>
<dbReference type="AlphaFoldDB" id="A0A8S1QHR1"/>
<sequence length="59" mass="7062">MTCYKTYQIQIEKLDKQSNECKTIKYMEGLEKQFKQLSGCKQDIKLHSRMVFQKVKLSN</sequence>
<comment type="caution">
    <text evidence="1">The sequence shown here is derived from an EMBL/GenBank/DDBJ whole genome shotgun (WGS) entry which is preliminary data.</text>
</comment>
<accession>A0A8S1QHR1</accession>
<dbReference type="Proteomes" id="UP000688137">
    <property type="component" value="Unassembled WGS sequence"/>
</dbReference>
<gene>
    <name evidence="1" type="ORF">PPRIM_AZ9-3.1.T1580011</name>
</gene>
<proteinExistence type="predicted"/>
<name>A0A8S1QHR1_PARPR</name>
<evidence type="ECO:0000313" key="1">
    <source>
        <dbReference type="EMBL" id="CAD8114070.1"/>
    </source>
</evidence>
<protein>
    <submittedName>
        <fullName evidence="1">Uncharacterized protein</fullName>
    </submittedName>
</protein>